<dbReference type="GO" id="GO:0097431">
    <property type="term" value="C:mitotic spindle pole"/>
    <property type="evidence" value="ECO:0007669"/>
    <property type="project" value="TreeGrafter"/>
</dbReference>
<proteinExistence type="predicted"/>
<keyword evidence="5" id="KW-0802">TPR repeat</keyword>
<dbReference type="PANTHER" id="PTHR16056">
    <property type="entry name" value="REGULATOR OF MICROTUBULE DYNAMICS PROTEIN"/>
    <property type="match status" value="1"/>
</dbReference>
<dbReference type="InterPro" id="IPR049039">
    <property type="entry name" value="RMD1-3_a_helical_rpt"/>
</dbReference>
<dbReference type="Gene3D" id="1.25.40.10">
    <property type="entry name" value="Tetratricopeptide repeat domain"/>
    <property type="match status" value="1"/>
</dbReference>
<dbReference type="SUPFAM" id="SSF48452">
    <property type="entry name" value="TPR-like"/>
    <property type="match status" value="1"/>
</dbReference>
<dbReference type="EMBL" id="CP000108">
    <property type="protein sequence ID" value="ABB28403.1"/>
    <property type="molecule type" value="Genomic_DNA"/>
</dbReference>
<dbReference type="GO" id="GO:0005737">
    <property type="term" value="C:cytoplasm"/>
    <property type="evidence" value="ECO:0007669"/>
    <property type="project" value="TreeGrafter"/>
</dbReference>
<dbReference type="GO" id="GO:0008017">
    <property type="term" value="F:microtubule binding"/>
    <property type="evidence" value="ECO:0007669"/>
    <property type="project" value="TreeGrafter"/>
</dbReference>
<evidence type="ECO:0000256" key="7">
    <source>
        <dbReference type="ARBA" id="ARBA00039966"/>
    </source>
</evidence>
<evidence type="ECO:0000256" key="4">
    <source>
        <dbReference type="ARBA" id="ARBA00022737"/>
    </source>
</evidence>
<evidence type="ECO:0000256" key="5">
    <source>
        <dbReference type="ARBA" id="ARBA00022803"/>
    </source>
</evidence>
<dbReference type="GO" id="GO:0005876">
    <property type="term" value="C:spindle microtubule"/>
    <property type="evidence" value="ECO:0007669"/>
    <property type="project" value="TreeGrafter"/>
</dbReference>
<sequence length="272" mass="30970">MVASPAFGQMRYTALRLTLVALTFGTVQELNAAESSNFRQQMSMADQELWKARYPQADSLYNVLLRQNPSNTEVNWKLARLQISLGESLPPSQQPVRLRHYRQAENYARTAIAIDSTEAPAHIWLAASLGLMADKIGPQEKLKRAEEIKRALDTAVRLNPDDATAHSLLGTYYYEASKIGWFRRMIGNTFVGTMPQGNKELAEKEFRRSIALDPRMIRNYHDLAKLYLDMGRKAEAITLLKTALNKPILVESDKRRLEQIRELLRKHNGDGE</sequence>
<accession>Q3ARH2</accession>
<comment type="subunit">
    <text evidence="2">Interacts with microtubules.</text>
</comment>
<dbReference type="eggNOG" id="COG0457">
    <property type="taxonomic scope" value="Bacteria"/>
</dbReference>
<evidence type="ECO:0000256" key="2">
    <source>
        <dbReference type="ARBA" id="ARBA00011375"/>
    </source>
</evidence>
<evidence type="ECO:0000256" key="6">
    <source>
        <dbReference type="ARBA" id="ARBA00023212"/>
    </source>
</evidence>
<evidence type="ECO:0000256" key="8">
    <source>
        <dbReference type="ARBA" id="ARBA00041958"/>
    </source>
</evidence>
<dbReference type="STRING" id="340177.Cag_1141"/>
<dbReference type="OrthoDB" id="9813878at2"/>
<comment type="subcellular location">
    <subcellularLocation>
        <location evidence="1">Cytoplasm</location>
        <location evidence="1">Cytoskeleton</location>
    </subcellularLocation>
</comment>
<name>Q3ARH2_CHLCH</name>
<organism evidence="9">
    <name type="scientific">Chlorobium chlorochromatii (strain CaD3)</name>
    <dbReference type="NCBI Taxonomy" id="340177"/>
    <lineage>
        <taxon>Bacteria</taxon>
        <taxon>Pseudomonadati</taxon>
        <taxon>Chlorobiota</taxon>
        <taxon>Chlorobiia</taxon>
        <taxon>Chlorobiales</taxon>
        <taxon>Chlorobiaceae</taxon>
        <taxon>Chlorobium/Pelodictyon group</taxon>
        <taxon>Chlorobium</taxon>
    </lineage>
</organism>
<dbReference type="KEGG" id="cch:Cag_1141"/>
<dbReference type="InterPro" id="IPR011990">
    <property type="entry name" value="TPR-like_helical_dom_sf"/>
</dbReference>
<dbReference type="Pfam" id="PF21033">
    <property type="entry name" value="RMD1-3"/>
    <property type="match status" value="1"/>
</dbReference>
<evidence type="ECO:0000313" key="9">
    <source>
        <dbReference type="EMBL" id="ABB28403.1"/>
    </source>
</evidence>
<dbReference type="PANTHER" id="PTHR16056:SF16">
    <property type="entry name" value="REGULATOR OF MICROTUBULE DYNAMICS PROTEIN 1"/>
    <property type="match status" value="1"/>
</dbReference>
<dbReference type="HOGENOM" id="CLU_046369_3_0_10"/>
<keyword evidence="6" id="KW-0206">Cytoskeleton</keyword>
<keyword evidence="4" id="KW-0677">Repeat</keyword>
<evidence type="ECO:0000256" key="1">
    <source>
        <dbReference type="ARBA" id="ARBA00004245"/>
    </source>
</evidence>
<reference evidence="9" key="1">
    <citation type="submission" date="2005-08" db="EMBL/GenBank/DDBJ databases">
        <title>Complete sequence of Chlorobium chlorochromatii CaD3.</title>
        <authorList>
            <person name="Copeland A."/>
            <person name="Lucas S."/>
            <person name="Lapidus A."/>
            <person name="Barry K."/>
            <person name="Detter J.C."/>
            <person name="Glavina T."/>
            <person name="Hammon N."/>
            <person name="Israni S."/>
            <person name="Pitluck S."/>
            <person name="Bryant D."/>
            <person name="Schmutz J."/>
            <person name="Larimer F."/>
            <person name="Land M."/>
            <person name="Kyrpides N."/>
            <person name="Ivanova N."/>
            <person name="Richardson P."/>
        </authorList>
    </citation>
    <scope>NUCLEOTIDE SEQUENCE [LARGE SCALE GENOMIC DNA]</scope>
    <source>
        <strain evidence="9">CaD3</strain>
    </source>
</reference>
<evidence type="ECO:0000256" key="3">
    <source>
        <dbReference type="ARBA" id="ARBA00022490"/>
    </source>
</evidence>
<keyword evidence="3" id="KW-0963">Cytoplasm</keyword>
<dbReference type="AlphaFoldDB" id="Q3ARH2"/>
<gene>
    <name evidence="9" type="ordered locus">Cag_1141</name>
</gene>
<protein>
    <recommendedName>
        <fullName evidence="7">Regulator of microtubule dynamics protein 1</fullName>
    </recommendedName>
    <alternativeName>
        <fullName evidence="8">Protein FAM82B</fullName>
    </alternativeName>
</protein>